<accession>A0A1H6VG16</accession>
<sequence>MELHKLENYDIEFIESLIKNEIEESINVDFKSADALSKLDAKKKEISKDVSAFANSNGGIIIYGVNEINHKASELSFVNGNEFTKEWLEQVISSTIQRNIPDLKIFPIRKGGKIENTIYVVQIPESFEAPHIAKDKKFYKRYNFESVAMEEYEVRNLYGKKLKSKLILSGYNISYIETEGDDVKFMCQSGVFNEGEIAESDYKVNVYFENFDSSNIKIHWRADGVGRNYDYTMLGNNRVKISNIGISTIFPNETVNVIRFNFDIKKSEIEEVLNKLKIEFRLYFSNGEDIIETNLIDYYNDKLKEVI</sequence>
<dbReference type="GO" id="GO:0003677">
    <property type="term" value="F:DNA binding"/>
    <property type="evidence" value="ECO:0007669"/>
    <property type="project" value="UniProtKB-KW"/>
</dbReference>
<dbReference type="InterPro" id="IPR007421">
    <property type="entry name" value="Schlafen_AlbA_2_dom"/>
</dbReference>
<dbReference type="EMBL" id="FNYA01000005">
    <property type="protein sequence ID" value="SEI99155.1"/>
    <property type="molecule type" value="Genomic_DNA"/>
</dbReference>
<dbReference type="Pfam" id="PF04326">
    <property type="entry name" value="SLFN_AlbA_2"/>
    <property type="match status" value="1"/>
</dbReference>
<evidence type="ECO:0000313" key="3">
    <source>
        <dbReference type="Proteomes" id="UP000199702"/>
    </source>
</evidence>
<dbReference type="InterPro" id="IPR038461">
    <property type="entry name" value="Schlafen_AlbA_2_dom_sf"/>
</dbReference>
<dbReference type="Gene3D" id="3.30.950.30">
    <property type="entry name" value="Schlafen, AAA domain"/>
    <property type="match status" value="1"/>
</dbReference>
<dbReference type="PANTHER" id="PTHR30595">
    <property type="entry name" value="GLPR-RELATED TRANSCRIPTIONAL REPRESSOR"/>
    <property type="match status" value="1"/>
</dbReference>
<proteinExistence type="predicted"/>
<evidence type="ECO:0000259" key="1">
    <source>
        <dbReference type="Pfam" id="PF04326"/>
    </source>
</evidence>
<dbReference type="Proteomes" id="UP000199702">
    <property type="component" value="Unassembled WGS sequence"/>
</dbReference>
<dbReference type="AlphaFoldDB" id="A0A1H6VG16"/>
<dbReference type="PANTHER" id="PTHR30595:SF6">
    <property type="entry name" value="SCHLAFEN ALBA-2 DOMAIN-CONTAINING PROTEIN"/>
    <property type="match status" value="1"/>
</dbReference>
<dbReference type="OrthoDB" id="9768354at2"/>
<reference evidence="3" key="1">
    <citation type="submission" date="2016-10" db="EMBL/GenBank/DDBJ databases">
        <authorList>
            <person name="Varghese N."/>
            <person name="Submissions S."/>
        </authorList>
    </citation>
    <scope>NUCLEOTIDE SEQUENCE [LARGE SCALE GENOMIC DNA]</scope>
    <source>
        <strain evidence="3">DSM 17934</strain>
    </source>
</reference>
<keyword evidence="2" id="KW-0238">DNA-binding</keyword>
<dbReference type="STRING" id="402734.SAMN05660918_2073"/>
<organism evidence="2 3">
    <name type="scientific">Flavobacterium terrigena</name>
    <dbReference type="NCBI Taxonomy" id="402734"/>
    <lineage>
        <taxon>Bacteria</taxon>
        <taxon>Pseudomonadati</taxon>
        <taxon>Bacteroidota</taxon>
        <taxon>Flavobacteriia</taxon>
        <taxon>Flavobacteriales</taxon>
        <taxon>Flavobacteriaceae</taxon>
        <taxon>Flavobacterium</taxon>
    </lineage>
</organism>
<name>A0A1H6VG16_9FLAO</name>
<protein>
    <submittedName>
        <fullName evidence="2">Putative DNA-binding domain-containing protein</fullName>
    </submittedName>
</protein>
<feature type="domain" description="Schlafen AlbA-2" evidence="1">
    <location>
        <begin position="24"/>
        <end position="149"/>
    </location>
</feature>
<gene>
    <name evidence="2" type="ORF">SAMN05660918_2073</name>
</gene>
<dbReference type="RefSeq" id="WP_091312723.1">
    <property type="nucleotide sequence ID" value="NZ_CBCSJU010000006.1"/>
</dbReference>
<evidence type="ECO:0000313" key="2">
    <source>
        <dbReference type="EMBL" id="SEI99155.1"/>
    </source>
</evidence>
<keyword evidence="3" id="KW-1185">Reference proteome</keyword>